<sequence length="504" mass="56385">VSILHIYPPQKQHIAQQQVATQHPIGFEVSDYCAKIDKQNPTNIPLNSNRLPVFSFLPKSTERLVFDEVVADPTLFSNIHSPKTTQEVDLLPPNETLDNLACEICSTTHHAQSKILVSEGAVGSGHGALFFGISAGTNVPQTGLLWSILDALGSGEYPKVSCFQIERNMIRDLLSDHPAGTPLKPEFRYNLFTQESVKLIGLTQLQMTPPNKLKLCTALHQKRMVIATWHAVNQVVDRYENGRNIRLKAIQSQVGTNNYQIGLDACGTTCVLLQLGPERDFSTILLVDIPVYAHQSPISDWAPHKLLFDVQKQSAALKAAFSGKRDHLLAKVLQGLCPSCFSMSQSRDLYVFSSVNISDLERQQTHSVLRLAAQFDQSVGDRFFEAYKAEKLKQGMQEETALFTRQIQQPKAQFNETQSQITVSQLNVKPAVAQSVSVKPKVIRTYRVQDILKEEESKTQKPADVVQEEKPQKKINFEQLKSTQKEDIGQLLGKMKSFIDGIRE</sequence>
<proteinExistence type="predicted"/>
<protein>
    <submittedName>
        <fullName evidence="1">Uncharacterized protein</fullName>
    </submittedName>
</protein>
<accession>A0A146K850</accession>
<reference evidence="1" key="1">
    <citation type="submission" date="2015-07" db="EMBL/GenBank/DDBJ databases">
        <title>Adaptation to a free-living lifestyle via gene acquisitions in the diplomonad Trepomonas sp. PC1.</title>
        <authorList>
            <person name="Xu F."/>
            <person name="Jerlstrom-Hultqvist J."/>
            <person name="Kolisko M."/>
            <person name="Simpson A.G.B."/>
            <person name="Roger A.J."/>
            <person name="Svard S.G."/>
            <person name="Andersson J.O."/>
        </authorList>
    </citation>
    <scope>NUCLEOTIDE SEQUENCE</scope>
    <source>
        <strain evidence="1">PC1</strain>
    </source>
</reference>
<evidence type="ECO:0000313" key="1">
    <source>
        <dbReference type="EMBL" id="JAP92548.1"/>
    </source>
</evidence>
<dbReference type="EMBL" id="GDID01004058">
    <property type="protein sequence ID" value="JAP92548.1"/>
    <property type="molecule type" value="Transcribed_RNA"/>
</dbReference>
<gene>
    <name evidence="1" type="ORF">TPC1_15473</name>
</gene>
<dbReference type="AlphaFoldDB" id="A0A146K850"/>
<feature type="non-terminal residue" evidence="1">
    <location>
        <position position="1"/>
    </location>
</feature>
<name>A0A146K850_9EUKA</name>
<organism evidence="1">
    <name type="scientific">Trepomonas sp. PC1</name>
    <dbReference type="NCBI Taxonomy" id="1076344"/>
    <lineage>
        <taxon>Eukaryota</taxon>
        <taxon>Metamonada</taxon>
        <taxon>Diplomonadida</taxon>
        <taxon>Hexamitidae</taxon>
        <taxon>Hexamitinae</taxon>
        <taxon>Trepomonas</taxon>
    </lineage>
</organism>